<dbReference type="EC" id="2.7.7.65" evidence="2"/>
<dbReference type="GO" id="GO:0005886">
    <property type="term" value="C:plasma membrane"/>
    <property type="evidence" value="ECO:0007669"/>
    <property type="project" value="TreeGrafter"/>
</dbReference>
<evidence type="ECO:0000259" key="5">
    <source>
        <dbReference type="PROSITE" id="PS50887"/>
    </source>
</evidence>
<evidence type="ECO:0000256" key="3">
    <source>
        <dbReference type="ARBA" id="ARBA00034247"/>
    </source>
</evidence>
<dbReference type="Pfam" id="PF00990">
    <property type="entry name" value="GGDEF"/>
    <property type="match status" value="1"/>
</dbReference>
<dbReference type="STRING" id="688.A6E04_04600"/>
<dbReference type="InterPro" id="IPR050469">
    <property type="entry name" value="Diguanylate_Cyclase"/>
</dbReference>
<sequence length="447" mass="52542">MNNIKKMFFLKLCLFFVLFFGVFSSLFYYNALSIGILEKKINIKYQELVDITKRTHGYYINANETIRNSGIYKEDNNVGVIVNKTGKVKVLSPAISLLYQSLSEVMNEKYIWTVAIFEKIHDVDDEYTGNAYYKPLRDNYIKINYESKNDTLMLDRIVELEGLNETYKGFHNDDIRITDVYKENLSNEKIYSVIYPIYLNSNLVSVIIVDIKDGWNDSLVNDFSNKKWRYITEAKGFDWATFNINIPYTLNNASLTVSIDIFKLLAISFYITSVIYVFATFLYRFYLKIHSVQCNDRMTGFLRRDFIENKLKRVEKAFFLIIDIDYFKLVNDNYGHDVGDQVIKVVTQRIKESIRDHDIAIRWGGEEFVIIFYQMDFNSFKNKAEMIRARIENERIEDMDITISIGGSEQQESELALEAIKRADRALYQSKKMGRNRVTLDRNKYNA</sequence>
<dbReference type="PROSITE" id="PS50887">
    <property type="entry name" value="GGDEF"/>
    <property type="match status" value="1"/>
</dbReference>
<evidence type="ECO:0000313" key="7">
    <source>
        <dbReference type="Proteomes" id="UP000093523"/>
    </source>
</evidence>
<dbReference type="CDD" id="cd01949">
    <property type="entry name" value="GGDEF"/>
    <property type="match status" value="1"/>
</dbReference>
<dbReference type="InterPro" id="IPR043128">
    <property type="entry name" value="Rev_trsase/Diguanyl_cyclase"/>
</dbReference>
<dbReference type="SUPFAM" id="SSF55073">
    <property type="entry name" value="Nucleotide cyclase"/>
    <property type="match status" value="1"/>
</dbReference>
<dbReference type="OrthoDB" id="9812260at2"/>
<dbReference type="InterPro" id="IPR000160">
    <property type="entry name" value="GGDEF_dom"/>
</dbReference>
<comment type="caution">
    <text evidence="6">The sequence shown here is derived from an EMBL/GenBank/DDBJ whole genome shotgun (WGS) entry which is preliminary data.</text>
</comment>
<dbReference type="Proteomes" id="UP000093523">
    <property type="component" value="Unassembled WGS sequence"/>
</dbReference>
<name>A0A1B9P3V4_ALILO</name>
<keyword evidence="4" id="KW-0812">Transmembrane</keyword>
<dbReference type="SMART" id="SM00267">
    <property type="entry name" value="GGDEF"/>
    <property type="match status" value="1"/>
</dbReference>
<dbReference type="EMBL" id="MAJU01000004">
    <property type="protein sequence ID" value="OCH23187.1"/>
    <property type="molecule type" value="Genomic_DNA"/>
</dbReference>
<feature type="transmembrane region" description="Helical" evidence="4">
    <location>
        <begin position="261"/>
        <end position="283"/>
    </location>
</feature>
<proteinExistence type="predicted"/>
<dbReference type="GO" id="GO:1902201">
    <property type="term" value="P:negative regulation of bacterial-type flagellum-dependent cell motility"/>
    <property type="evidence" value="ECO:0007669"/>
    <property type="project" value="TreeGrafter"/>
</dbReference>
<dbReference type="Gene3D" id="3.30.70.270">
    <property type="match status" value="1"/>
</dbReference>
<keyword evidence="4" id="KW-1133">Transmembrane helix</keyword>
<dbReference type="GO" id="GO:0043709">
    <property type="term" value="P:cell adhesion involved in single-species biofilm formation"/>
    <property type="evidence" value="ECO:0007669"/>
    <property type="project" value="TreeGrafter"/>
</dbReference>
<evidence type="ECO:0000313" key="6">
    <source>
        <dbReference type="EMBL" id="OCH23187.1"/>
    </source>
</evidence>
<evidence type="ECO:0000256" key="4">
    <source>
        <dbReference type="SAM" id="Phobius"/>
    </source>
</evidence>
<gene>
    <name evidence="6" type="ORF">A6E04_04600</name>
</gene>
<dbReference type="PANTHER" id="PTHR45138">
    <property type="entry name" value="REGULATORY COMPONENTS OF SENSORY TRANSDUCTION SYSTEM"/>
    <property type="match status" value="1"/>
</dbReference>
<feature type="domain" description="GGDEF" evidence="5">
    <location>
        <begin position="315"/>
        <end position="443"/>
    </location>
</feature>
<accession>A0A1B9P3V4</accession>
<organism evidence="6 7">
    <name type="scientific">Aliivibrio logei</name>
    <name type="common">Vibrio logei</name>
    <dbReference type="NCBI Taxonomy" id="688"/>
    <lineage>
        <taxon>Bacteria</taxon>
        <taxon>Pseudomonadati</taxon>
        <taxon>Pseudomonadota</taxon>
        <taxon>Gammaproteobacteria</taxon>
        <taxon>Vibrionales</taxon>
        <taxon>Vibrionaceae</taxon>
        <taxon>Aliivibrio</taxon>
    </lineage>
</organism>
<dbReference type="AlphaFoldDB" id="A0A1B9P3V4"/>
<keyword evidence="4" id="KW-0472">Membrane</keyword>
<comment type="cofactor">
    <cofactor evidence="1">
        <name>Mg(2+)</name>
        <dbReference type="ChEBI" id="CHEBI:18420"/>
    </cofactor>
</comment>
<dbReference type="NCBIfam" id="TIGR00254">
    <property type="entry name" value="GGDEF"/>
    <property type="match status" value="1"/>
</dbReference>
<dbReference type="InterPro" id="IPR029787">
    <property type="entry name" value="Nucleotide_cyclase"/>
</dbReference>
<comment type="catalytic activity">
    <reaction evidence="3">
        <text>2 GTP = 3',3'-c-di-GMP + 2 diphosphate</text>
        <dbReference type="Rhea" id="RHEA:24898"/>
        <dbReference type="ChEBI" id="CHEBI:33019"/>
        <dbReference type="ChEBI" id="CHEBI:37565"/>
        <dbReference type="ChEBI" id="CHEBI:58805"/>
        <dbReference type="EC" id="2.7.7.65"/>
    </reaction>
</comment>
<dbReference type="PANTHER" id="PTHR45138:SF9">
    <property type="entry name" value="DIGUANYLATE CYCLASE DGCM-RELATED"/>
    <property type="match status" value="1"/>
</dbReference>
<dbReference type="GO" id="GO:0052621">
    <property type="term" value="F:diguanylate cyclase activity"/>
    <property type="evidence" value="ECO:0007669"/>
    <property type="project" value="UniProtKB-EC"/>
</dbReference>
<protein>
    <recommendedName>
        <fullName evidence="2">diguanylate cyclase</fullName>
        <ecNumber evidence="2">2.7.7.65</ecNumber>
    </recommendedName>
</protein>
<evidence type="ECO:0000256" key="2">
    <source>
        <dbReference type="ARBA" id="ARBA00012528"/>
    </source>
</evidence>
<evidence type="ECO:0000256" key="1">
    <source>
        <dbReference type="ARBA" id="ARBA00001946"/>
    </source>
</evidence>
<reference evidence="6 7" key="1">
    <citation type="submission" date="2016-06" db="EMBL/GenBank/DDBJ databases">
        <authorList>
            <person name="Kjaerup R.B."/>
            <person name="Dalgaard T.S."/>
            <person name="Juul-Madsen H.R."/>
        </authorList>
    </citation>
    <scope>NUCLEOTIDE SEQUENCE [LARGE SCALE GENOMIC DNA]</scope>
    <source>
        <strain evidence="6 7">1S159</strain>
    </source>
</reference>
<dbReference type="RefSeq" id="WP_065609697.1">
    <property type="nucleotide sequence ID" value="NZ_CAWMPN010000004.1"/>
</dbReference>
<dbReference type="FunFam" id="3.30.70.270:FF:000001">
    <property type="entry name" value="Diguanylate cyclase domain protein"/>
    <property type="match status" value="1"/>
</dbReference>